<gene>
    <name evidence="11" type="primary">rlmE</name>
    <name evidence="11" type="synonym">ftsJ</name>
    <name evidence="11" type="synonym">rrmJ</name>
    <name evidence="14" type="ORF">SOO65_02005</name>
</gene>
<keyword evidence="15" id="KW-1185">Reference proteome</keyword>
<evidence type="ECO:0000313" key="15">
    <source>
        <dbReference type="Proteomes" id="UP001324634"/>
    </source>
</evidence>
<feature type="binding site" evidence="11">
    <location>
        <position position="113"/>
    </location>
    <ligand>
        <name>S-adenosyl-L-methionine</name>
        <dbReference type="ChEBI" id="CHEBI:59789"/>
    </ligand>
</feature>
<evidence type="ECO:0000256" key="2">
    <source>
        <dbReference type="ARBA" id="ARBA00022603"/>
    </source>
</evidence>
<evidence type="ECO:0000256" key="6">
    <source>
        <dbReference type="ARBA" id="ARBA00038861"/>
    </source>
</evidence>
<dbReference type="InterPro" id="IPR050082">
    <property type="entry name" value="RNA_methyltr_RlmE"/>
</dbReference>
<dbReference type="PIRSF" id="PIRSF005461">
    <property type="entry name" value="23S_rRNA_mtase"/>
    <property type="match status" value="1"/>
</dbReference>
<keyword evidence="4 11" id="KW-0949">S-adenosyl-L-methionine</keyword>
<dbReference type="SUPFAM" id="SSF53335">
    <property type="entry name" value="S-adenosyl-L-methionine-dependent methyltransferases"/>
    <property type="match status" value="1"/>
</dbReference>
<keyword evidence="2 11" id="KW-0489">Methyltransferase</keyword>
<reference evidence="14 15" key="1">
    <citation type="submission" date="2023-11" db="EMBL/GenBank/DDBJ databases">
        <title>Peredibacter starrii A3.12.</title>
        <authorList>
            <person name="Mitchell R.J."/>
        </authorList>
    </citation>
    <scope>NUCLEOTIDE SEQUENCE [LARGE SCALE GENOMIC DNA]</scope>
    <source>
        <strain evidence="14 15">A3.12</strain>
    </source>
</reference>
<evidence type="ECO:0000256" key="9">
    <source>
        <dbReference type="ARBA" id="ARBA00042745"/>
    </source>
</evidence>
<feature type="active site" description="Proton acceptor" evidence="11 12">
    <location>
        <position position="153"/>
    </location>
</feature>
<evidence type="ECO:0000256" key="12">
    <source>
        <dbReference type="PIRSR" id="PIRSR005461-1"/>
    </source>
</evidence>
<dbReference type="AlphaFoldDB" id="A0AAX4HQH4"/>
<dbReference type="Gene3D" id="3.40.50.150">
    <property type="entry name" value="Vaccinia Virus protein VP39"/>
    <property type="match status" value="1"/>
</dbReference>
<sequence length="198" mass="22826">MSNFKVKDHYFNKAKNENFLARSVYKLEEIDEKYKILKPGMQVVDFGYHPGSWIQYTSRVIGDEGRVVGIDVREVNKKLSGVKNVRVYQKDIFDIHDLSQLEVDGQFDVVLSDMAPNTTGIKTLDQDRSLNLVESVFGLLPRFLKPGGNFVIKVFDSQSAQNYLKEQKNLFKEFHYLKPKSTRSISKEFFVIGKSFKA</sequence>
<organism evidence="14 15">
    <name type="scientific">Peredibacter starrii</name>
    <dbReference type="NCBI Taxonomy" id="28202"/>
    <lineage>
        <taxon>Bacteria</taxon>
        <taxon>Pseudomonadati</taxon>
        <taxon>Bdellovibrionota</taxon>
        <taxon>Bacteriovoracia</taxon>
        <taxon>Bacteriovoracales</taxon>
        <taxon>Bacteriovoracaceae</taxon>
        <taxon>Peredibacter</taxon>
    </lineage>
</organism>
<dbReference type="PANTHER" id="PTHR10920:SF18">
    <property type="entry name" value="RRNA METHYLTRANSFERASE 2, MITOCHONDRIAL"/>
    <property type="match status" value="1"/>
</dbReference>
<dbReference type="InterPro" id="IPR015507">
    <property type="entry name" value="rRNA-MeTfrase_E"/>
</dbReference>
<dbReference type="InterPro" id="IPR002877">
    <property type="entry name" value="RNA_MeTrfase_FtsJ_dom"/>
</dbReference>
<keyword evidence="11" id="KW-0963">Cytoplasm</keyword>
<dbReference type="Proteomes" id="UP001324634">
    <property type="component" value="Chromosome"/>
</dbReference>
<evidence type="ECO:0000256" key="4">
    <source>
        <dbReference type="ARBA" id="ARBA00022691"/>
    </source>
</evidence>
<evidence type="ECO:0000259" key="13">
    <source>
        <dbReference type="Pfam" id="PF01728"/>
    </source>
</evidence>
<dbReference type="PANTHER" id="PTHR10920">
    <property type="entry name" value="RIBOSOMAL RNA METHYLTRANSFERASE"/>
    <property type="match status" value="1"/>
</dbReference>
<dbReference type="RefSeq" id="WP_321396124.1">
    <property type="nucleotide sequence ID" value="NZ_CP139487.1"/>
</dbReference>
<dbReference type="GO" id="GO:0005737">
    <property type="term" value="C:cytoplasm"/>
    <property type="evidence" value="ECO:0007669"/>
    <property type="project" value="UniProtKB-SubCell"/>
</dbReference>
<dbReference type="KEGG" id="psti:SOO65_02005"/>
<keyword evidence="1 11" id="KW-0698">rRNA processing</keyword>
<evidence type="ECO:0000256" key="1">
    <source>
        <dbReference type="ARBA" id="ARBA00022552"/>
    </source>
</evidence>
<evidence type="ECO:0000256" key="10">
    <source>
        <dbReference type="ARBA" id="ARBA00048970"/>
    </source>
</evidence>
<comment type="subcellular location">
    <subcellularLocation>
        <location evidence="11">Cytoplasm</location>
    </subcellularLocation>
</comment>
<feature type="binding site" evidence="11">
    <location>
        <position position="51"/>
    </location>
    <ligand>
        <name>S-adenosyl-L-methionine</name>
        <dbReference type="ChEBI" id="CHEBI:59789"/>
    </ligand>
</feature>
<comment type="similarity">
    <text evidence="11">Belongs to the class I-like SAM-binding methyltransferase superfamily. RNA methyltransferase RlmE family.</text>
</comment>
<evidence type="ECO:0000256" key="7">
    <source>
        <dbReference type="ARBA" id="ARBA00041129"/>
    </source>
</evidence>
<evidence type="ECO:0000313" key="14">
    <source>
        <dbReference type="EMBL" id="WPU65512.1"/>
    </source>
</evidence>
<keyword evidence="3 11" id="KW-0808">Transferase</keyword>
<dbReference type="EMBL" id="CP139487">
    <property type="protein sequence ID" value="WPU65512.1"/>
    <property type="molecule type" value="Genomic_DNA"/>
</dbReference>
<comment type="function">
    <text evidence="5 11">Specifically methylates the uridine in position 2552 of 23S rRNA at the 2'-O position of the ribose in the fully assembled 50S ribosomal subunit.</text>
</comment>
<protein>
    <recommendedName>
        <fullName evidence="7 11">Ribosomal RNA large subunit methyltransferase E</fullName>
        <ecNumber evidence="6 11">2.1.1.166</ecNumber>
    </recommendedName>
    <alternativeName>
        <fullName evidence="9 11">23S rRNA Um2552 methyltransferase</fullName>
    </alternativeName>
    <alternativeName>
        <fullName evidence="8 11">rRNA (uridine-2'-O-)-methyltransferase</fullName>
    </alternativeName>
</protein>
<evidence type="ECO:0000256" key="5">
    <source>
        <dbReference type="ARBA" id="ARBA00037569"/>
    </source>
</evidence>
<evidence type="ECO:0000256" key="3">
    <source>
        <dbReference type="ARBA" id="ARBA00022679"/>
    </source>
</evidence>
<feature type="binding site" evidence="11">
    <location>
        <position position="91"/>
    </location>
    <ligand>
        <name>S-adenosyl-L-methionine</name>
        <dbReference type="ChEBI" id="CHEBI:59789"/>
    </ligand>
</feature>
<accession>A0AAX4HQH4</accession>
<feature type="binding site" evidence="11">
    <location>
        <position position="53"/>
    </location>
    <ligand>
        <name>S-adenosyl-L-methionine</name>
        <dbReference type="ChEBI" id="CHEBI:59789"/>
    </ligand>
</feature>
<dbReference type="EC" id="2.1.1.166" evidence="6 11"/>
<comment type="catalytic activity">
    <reaction evidence="10 11">
        <text>uridine(2552) in 23S rRNA + S-adenosyl-L-methionine = 2'-O-methyluridine(2552) in 23S rRNA + S-adenosyl-L-homocysteine + H(+)</text>
        <dbReference type="Rhea" id="RHEA:42720"/>
        <dbReference type="Rhea" id="RHEA-COMP:10202"/>
        <dbReference type="Rhea" id="RHEA-COMP:10203"/>
        <dbReference type="ChEBI" id="CHEBI:15378"/>
        <dbReference type="ChEBI" id="CHEBI:57856"/>
        <dbReference type="ChEBI" id="CHEBI:59789"/>
        <dbReference type="ChEBI" id="CHEBI:65315"/>
        <dbReference type="ChEBI" id="CHEBI:74478"/>
        <dbReference type="EC" id="2.1.1.166"/>
    </reaction>
</comment>
<dbReference type="HAMAP" id="MF_01547">
    <property type="entry name" value="RNA_methyltr_E"/>
    <property type="match status" value="1"/>
</dbReference>
<feature type="domain" description="Ribosomal RNA methyltransferase FtsJ" evidence="13">
    <location>
        <begin position="20"/>
        <end position="196"/>
    </location>
</feature>
<dbReference type="GO" id="GO:0008650">
    <property type="term" value="F:rRNA (uridine-2'-O-)-methyltransferase activity"/>
    <property type="evidence" value="ECO:0007669"/>
    <property type="project" value="UniProtKB-UniRule"/>
</dbReference>
<proteinExistence type="inferred from homology"/>
<feature type="binding site" evidence="11">
    <location>
        <position position="71"/>
    </location>
    <ligand>
        <name>S-adenosyl-L-methionine</name>
        <dbReference type="ChEBI" id="CHEBI:59789"/>
    </ligand>
</feature>
<name>A0AAX4HQH4_9BACT</name>
<dbReference type="Pfam" id="PF01728">
    <property type="entry name" value="FtsJ"/>
    <property type="match status" value="1"/>
</dbReference>
<evidence type="ECO:0000256" key="11">
    <source>
        <dbReference type="HAMAP-Rule" id="MF_01547"/>
    </source>
</evidence>
<evidence type="ECO:0000256" key="8">
    <source>
        <dbReference type="ARBA" id="ARBA00041995"/>
    </source>
</evidence>
<dbReference type="InterPro" id="IPR029063">
    <property type="entry name" value="SAM-dependent_MTases_sf"/>
</dbReference>